<accession>A0A067MMW7</accession>
<gene>
    <name evidence="1" type="ORF">BOTBODRAFT_186771</name>
</gene>
<evidence type="ECO:0000313" key="1">
    <source>
        <dbReference type="EMBL" id="KDQ16070.1"/>
    </source>
</evidence>
<dbReference type="Proteomes" id="UP000027195">
    <property type="component" value="Unassembled WGS sequence"/>
</dbReference>
<dbReference type="STRING" id="930990.A0A067MMW7"/>
<evidence type="ECO:0000313" key="2">
    <source>
        <dbReference type="Proteomes" id="UP000027195"/>
    </source>
</evidence>
<evidence type="ECO:0008006" key="3">
    <source>
        <dbReference type="Google" id="ProtNLM"/>
    </source>
</evidence>
<dbReference type="InParanoid" id="A0A067MMW7"/>
<keyword evidence="2" id="KW-1185">Reference proteome</keyword>
<dbReference type="EMBL" id="KL198029">
    <property type="protein sequence ID" value="KDQ16070.1"/>
    <property type="molecule type" value="Genomic_DNA"/>
</dbReference>
<organism evidence="1 2">
    <name type="scientific">Botryobasidium botryosum (strain FD-172 SS1)</name>
    <dbReference type="NCBI Taxonomy" id="930990"/>
    <lineage>
        <taxon>Eukaryota</taxon>
        <taxon>Fungi</taxon>
        <taxon>Dikarya</taxon>
        <taxon>Basidiomycota</taxon>
        <taxon>Agaricomycotina</taxon>
        <taxon>Agaricomycetes</taxon>
        <taxon>Cantharellales</taxon>
        <taxon>Botryobasidiaceae</taxon>
        <taxon>Botryobasidium</taxon>
    </lineage>
</organism>
<sequence>METSVSQIAHILSEMVRGLVVAEQECPPGTGAANTFESLDREIESLVQTRGHVKKLSELQQRKNQHLPVYRLPHDVYLHLFKLMYHANPIGGVGWKVSQVSRMWRVVTLSIPQLWSTIDKICPVFVEVCIARSGNVLLDITLDQRPYNSWFSPFVIYAQSRKARLCVASILPHAHRRRSLSLIRCDEKIFAPLLLVMVPQLERLRLEYFTAHLPRSGEAFLESLPLHSIAHWIQPNPLFGFLRCSPLLEELNLSNAVIPRPSTSIVVMPVLLPRLR</sequence>
<protein>
    <recommendedName>
        <fullName evidence="3">F-box domain-containing protein</fullName>
    </recommendedName>
</protein>
<name>A0A067MMW7_BOTB1</name>
<dbReference type="HOGENOM" id="CLU_1008294_0_0_1"/>
<dbReference type="AlphaFoldDB" id="A0A067MMW7"/>
<dbReference type="OrthoDB" id="3365698at2759"/>
<dbReference type="SUPFAM" id="SSF81383">
    <property type="entry name" value="F-box domain"/>
    <property type="match status" value="1"/>
</dbReference>
<reference evidence="2" key="1">
    <citation type="journal article" date="2014" name="Proc. Natl. Acad. Sci. U.S.A.">
        <title>Extensive sampling of basidiomycete genomes demonstrates inadequacy of the white-rot/brown-rot paradigm for wood decay fungi.</title>
        <authorList>
            <person name="Riley R."/>
            <person name="Salamov A.A."/>
            <person name="Brown D.W."/>
            <person name="Nagy L.G."/>
            <person name="Floudas D."/>
            <person name="Held B.W."/>
            <person name="Levasseur A."/>
            <person name="Lombard V."/>
            <person name="Morin E."/>
            <person name="Otillar R."/>
            <person name="Lindquist E.A."/>
            <person name="Sun H."/>
            <person name="LaButti K.M."/>
            <person name="Schmutz J."/>
            <person name="Jabbour D."/>
            <person name="Luo H."/>
            <person name="Baker S.E."/>
            <person name="Pisabarro A.G."/>
            <person name="Walton J.D."/>
            <person name="Blanchette R.A."/>
            <person name="Henrissat B."/>
            <person name="Martin F."/>
            <person name="Cullen D."/>
            <person name="Hibbett D.S."/>
            <person name="Grigoriev I.V."/>
        </authorList>
    </citation>
    <scope>NUCLEOTIDE SEQUENCE [LARGE SCALE GENOMIC DNA]</scope>
    <source>
        <strain evidence="2">FD-172 SS1</strain>
    </source>
</reference>
<proteinExistence type="predicted"/>
<dbReference type="InterPro" id="IPR036047">
    <property type="entry name" value="F-box-like_dom_sf"/>
</dbReference>